<dbReference type="OrthoDB" id="5324924at2759"/>
<reference evidence="1" key="1">
    <citation type="submission" date="2021-03" db="EMBL/GenBank/DDBJ databases">
        <authorList>
            <person name="Tagirdzhanova G."/>
        </authorList>
    </citation>
    <scope>NUCLEOTIDE SEQUENCE</scope>
</reference>
<comment type="caution">
    <text evidence="1">The sequence shown here is derived from an EMBL/GenBank/DDBJ whole genome shotgun (WGS) entry which is preliminary data.</text>
</comment>
<dbReference type="Proteomes" id="UP000664534">
    <property type="component" value="Unassembled WGS sequence"/>
</dbReference>
<evidence type="ECO:0000313" key="1">
    <source>
        <dbReference type="EMBL" id="CAF9917932.1"/>
    </source>
</evidence>
<sequence length="202" mass="22150">MADPIHPDTLAEDQRVSAQDLHRLLVQRTEHDTGVASELLMRLGSLFGKDAPRDHFTASSVSSKTSSLTDVNSLGQETESTMWSSFGPKYLHRERTDSEKAVKGAEDESQIDGRVMFQEATVIELARHIPNDSSDELNRRGEEAEAIIDGTGRAFSGYFGSHFDKEVSNDLGLWPLAASNGEEAKAVVEGLVRAHEAIQITL</sequence>
<proteinExistence type="predicted"/>
<protein>
    <submittedName>
        <fullName evidence="1">Uncharacterized protein</fullName>
    </submittedName>
</protein>
<gene>
    <name evidence="1" type="ORF">IMSHALPRED_003786</name>
</gene>
<keyword evidence="2" id="KW-1185">Reference proteome</keyword>
<dbReference type="EMBL" id="CAJPDT010000019">
    <property type="protein sequence ID" value="CAF9917932.1"/>
    <property type="molecule type" value="Genomic_DNA"/>
</dbReference>
<evidence type="ECO:0000313" key="2">
    <source>
        <dbReference type="Proteomes" id="UP000664534"/>
    </source>
</evidence>
<organism evidence="1 2">
    <name type="scientific">Imshaugia aleurites</name>
    <dbReference type="NCBI Taxonomy" id="172621"/>
    <lineage>
        <taxon>Eukaryota</taxon>
        <taxon>Fungi</taxon>
        <taxon>Dikarya</taxon>
        <taxon>Ascomycota</taxon>
        <taxon>Pezizomycotina</taxon>
        <taxon>Lecanoromycetes</taxon>
        <taxon>OSLEUM clade</taxon>
        <taxon>Lecanoromycetidae</taxon>
        <taxon>Lecanorales</taxon>
        <taxon>Lecanorineae</taxon>
        <taxon>Parmeliaceae</taxon>
        <taxon>Imshaugia</taxon>
    </lineage>
</organism>
<accession>A0A8H3I7M8</accession>
<name>A0A8H3I7M8_9LECA</name>
<dbReference type="AlphaFoldDB" id="A0A8H3I7M8"/>